<dbReference type="EMBL" id="SEYY01017201">
    <property type="protein sequence ID" value="KAB7499695.1"/>
    <property type="molecule type" value="Genomic_DNA"/>
</dbReference>
<evidence type="ECO:0008006" key="3">
    <source>
        <dbReference type="Google" id="ProtNLM"/>
    </source>
</evidence>
<dbReference type="Gene3D" id="3.30.160.60">
    <property type="entry name" value="Classic Zinc Finger"/>
    <property type="match status" value="1"/>
</dbReference>
<protein>
    <recommendedName>
        <fullName evidence="3">C2H2-type domain-containing protein</fullName>
    </recommendedName>
</protein>
<evidence type="ECO:0000313" key="1">
    <source>
        <dbReference type="EMBL" id="KAB7499695.1"/>
    </source>
</evidence>
<accession>A0A5N5T0I2</accession>
<proteinExistence type="predicted"/>
<comment type="caution">
    <text evidence="1">The sequence shown here is derived from an EMBL/GenBank/DDBJ whole genome shotgun (WGS) entry which is preliminary data.</text>
</comment>
<reference evidence="1 2" key="1">
    <citation type="journal article" date="2019" name="PLoS Biol.">
        <title>Sex chromosomes control vertical transmission of feminizing Wolbachia symbionts in an isopod.</title>
        <authorList>
            <person name="Becking T."/>
            <person name="Chebbi M.A."/>
            <person name="Giraud I."/>
            <person name="Moumen B."/>
            <person name="Laverre T."/>
            <person name="Caubet Y."/>
            <person name="Peccoud J."/>
            <person name="Gilbert C."/>
            <person name="Cordaux R."/>
        </authorList>
    </citation>
    <scope>NUCLEOTIDE SEQUENCE [LARGE SCALE GENOMIC DNA]</scope>
    <source>
        <strain evidence="1">ANa2</strain>
        <tissue evidence="1">Whole body excluding digestive tract and cuticle</tissue>
    </source>
</reference>
<dbReference type="OrthoDB" id="6077919at2759"/>
<dbReference type="SUPFAM" id="SSF57667">
    <property type="entry name" value="beta-beta-alpha zinc fingers"/>
    <property type="match status" value="1"/>
</dbReference>
<organism evidence="1 2">
    <name type="scientific">Armadillidium nasatum</name>
    <dbReference type="NCBI Taxonomy" id="96803"/>
    <lineage>
        <taxon>Eukaryota</taxon>
        <taxon>Metazoa</taxon>
        <taxon>Ecdysozoa</taxon>
        <taxon>Arthropoda</taxon>
        <taxon>Crustacea</taxon>
        <taxon>Multicrustacea</taxon>
        <taxon>Malacostraca</taxon>
        <taxon>Eumalacostraca</taxon>
        <taxon>Peracarida</taxon>
        <taxon>Isopoda</taxon>
        <taxon>Oniscidea</taxon>
        <taxon>Crinocheta</taxon>
        <taxon>Armadillidiidae</taxon>
        <taxon>Armadillidium</taxon>
    </lineage>
</organism>
<name>A0A5N5T0I2_9CRUS</name>
<sequence length="142" mass="17112">MEKHNFSSTNERPLNQVCIFDIDEIIYKEGLTFWDKAIIAELYRDILKQLREDVRRKPPTSNEILRDIDYKGSHQEIQQVNLEDIYAISEIKHYDKDGIRYYCCPFCLYESRLNVVNVQRHMKYKHTGEKPYVCPFCPKRFI</sequence>
<gene>
    <name evidence="1" type="ORF">Anas_14191</name>
</gene>
<dbReference type="AlphaFoldDB" id="A0A5N5T0I2"/>
<dbReference type="InterPro" id="IPR036236">
    <property type="entry name" value="Znf_C2H2_sf"/>
</dbReference>
<dbReference type="Proteomes" id="UP000326759">
    <property type="component" value="Unassembled WGS sequence"/>
</dbReference>
<evidence type="ECO:0000313" key="2">
    <source>
        <dbReference type="Proteomes" id="UP000326759"/>
    </source>
</evidence>
<keyword evidence="2" id="KW-1185">Reference proteome</keyword>